<protein>
    <submittedName>
        <fullName evidence="2">Uncharacterized protein</fullName>
    </submittedName>
</protein>
<evidence type="ECO:0000313" key="3">
    <source>
        <dbReference type="Proteomes" id="UP000276834"/>
    </source>
</evidence>
<dbReference type="Proteomes" id="UP000276834">
    <property type="component" value="Unassembled WGS sequence"/>
</dbReference>
<feature type="non-terminal residue" evidence="2">
    <location>
        <position position="1"/>
    </location>
</feature>
<gene>
    <name evidence="2" type="ORF">DV515_00018418</name>
</gene>
<comment type="caution">
    <text evidence="2">The sequence shown here is derived from an EMBL/GenBank/DDBJ whole genome shotgun (WGS) entry which is preliminary data.</text>
</comment>
<dbReference type="AlphaFoldDB" id="A0A3L8Q7Y7"/>
<proteinExistence type="predicted"/>
<sequence length="176" mass="19311">PPERQQEPGKALPGIWLRSKATATLRELDTFQGSGHIPGIRPLAPDTLQGSGPAFPNTPGIWTHSRVSERLGSSFWEHNSMDGILEFQRLEKPREPPNPNPGRIPKCHIRRDGQGIIPEIQARDNESHARPPPHPGKIGKTMEVRVPGGGADFQRNLGLFSTGISGQLPLGWDPRP</sequence>
<evidence type="ECO:0000256" key="1">
    <source>
        <dbReference type="SAM" id="MobiDB-lite"/>
    </source>
</evidence>
<name>A0A3L8Q7Y7_CHLGU</name>
<accession>A0A3L8Q7Y7</accession>
<reference evidence="2 3" key="1">
    <citation type="journal article" date="2018" name="Proc. R. Soc. B">
        <title>A non-coding region near Follistatin controls head colour polymorphism in the Gouldian finch.</title>
        <authorList>
            <person name="Toomey M.B."/>
            <person name="Marques C.I."/>
            <person name="Andrade P."/>
            <person name="Araujo P.M."/>
            <person name="Sabatino S."/>
            <person name="Gazda M.A."/>
            <person name="Afonso S."/>
            <person name="Lopes R.J."/>
            <person name="Corbo J.C."/>
            <person name="Carneiro M."/>
        </authorList>
    </citation>
    <scope>NUCLEOTIDE SEQUENCE [LARGE SCALE GENOMIC DNA]</scope>
    <source>
        <strain evidence="2">Red01</strain>
        <tissue evidence="2">Muscle</tissue>
    </source>
</reference>
<organism evidence="2 3">
    <name type="scientific">Chloebia gouldiae</name>
    <name type="common">Gouldian finch</name>
    <name type="synonym">Erythrura gouldiae</name>
    <dbReference type="NCBI Taxonomy" id="44316"/>
    <lineage>
        <taxon>Eukaryota</taxon>
        <taxon>Metazoa</taxon>
        <taxon>Chordata</taxon>
        <taxon>Craniata</taxon>
        <taxon>Vertebrata</taxon>
        <taxon>Euteleostomi</taxon>
        <taxon>Archelosauria</taxon>
        <taxon>Archosauria</taxon>
        <taxon>Dinosauria</taxon>
        <taxon>Saurischia</taxon>
        <taxon>Theropoda</taxon>
        <taxon>Coelurosauria</taxon>
        <taxon>Aves</taxon>
        <taxon>Neognathae</taxon>
        <taxon>Neoaves</taxon>
        <taxon>Telluraves</taxon>
        <taxon>Australaves</taxon>
        <taxon>Passeriformes</taxon>
        <taxon>Passeroidea</taxon>
        <taxon>Passeridae</taxon>
        <taxon>Chloebia</taxon>
    </lineage>
</organism>
<dbReference type="EMBL" id="QUSF01003244">
    <property type="protein sequence ID" value="RLV63293.1"/>
    <property type="molecule type" value="Genomic_DNA"/>
</dbReference>
<evidence type="ECO:0000313" key="2">
    <source>
        <dbReference type="EMBL" id="RLV63293.1"/>
    </source>
</evidence>
<keyword evidence="3" id="KW-1185">Reference proteome</keyword>
<feature type="region of interest" description="Disordered" evidence="1">
    <location>
        <begin position="33"/>
        <end position="61"/>
    </location>
</feature>
<feature type="region of interest" description="Disordered" evidence="1">
    <location>
        <begin position="120"/>
        <end position="150"/>
    </location>
</feature>